<gene>
    <name evidence="1" type="ORF">CISIN_1g043405mg</name>
</gene>
<name>A0A067D952_CITSI</name>
<accession>A0A067D952</accession>
<proteinExistence type="predicted"/>
<reference evidence="1 2" key="1">
    <citation type="submission" date="2014-04" db="EMBL/GenBank/DDBJ databases">
        <authorList>
            <consortium name="International Citrus Genome Consortium"/>
            <person name="Gmitter F."/>
            <person name="Chen C."/>
            <person name="Farmerie W."/>
            <person name="Harkins T."/>
            <person name="Desany B."/>
            <person name="Mohiuddin M."/>
            <person name="Kodira C."/>
            <person name="Borodovsky M."/>
            <person name="Lomsadze A."/>
            <person name="Burns P."/>
            <person name="Jenkins J."/>
            <person name="Prochnik S."/>
            <person name="Shu S."/>
            <person name="Chapman J."/>
            <person name="Pitluck S."/>
            <person name="Schmutz J."/>
            <person name="Rokhsar D."/>
        </authorList>
    </citation>
    <scope>NUCLEOTIDE SEQUENCE</scope>
</reference>
<sequence>DLALRVDEPAKPIYKSIVVEKVEWGAWDESNKHCLDIMKYTIDRTTRDKIPACDKAKDYLAVVGRTFKKIDKAENDNYMRLLANTQYDGVSRVREHVFKMTSYHKTLKDMDAHLADDYLVF</sequence>
<dbReference type="EMBL" id="KK786683">
    <property type="protein sequence ID" value="KDO39363.1"/>
    <property type="molecule type" value="Genomic_DNA"/>
</dbReference>
<evidence type="ECO:0000313" key="1">
    <source>
        <dbReference type="EMBL" id="KDO39363.1"/>
    </source>
</evidence>
<feature type="non-terminal residue" evidence="1">
    <location>
        <position position="1"/>
    </location>
</feature>
<protein>
    <submittedName>
        <fullName evidence="1">Uncharacterized protein</fullName>
    </submittedName>
</protein>
<dbReference type="AlphaFoldDB" id="A0A067D952"/>
<evidence type="ECO:0000313" key="2">
    <source>
        <dbReference type="Proteomes" id="UP000027120"/>
    </source>
</evidence>
<keyword evidence="2" id="KW-1185">Reference proteome</keyword>
<dbReference type="Proteomes" id="UP000027120">
    <property type="component" value="Unassembled WGS sequence"/>
</dbReference>
<organism evidence="1 2">
    <name type="scientific">Citrus sinensis</name>
    <name type="common">Sweet orange</name>
    <name type="synonym">Citrus aurantium var. sinensis</name>
    <dbReference type="NCBI Taxonomy" id="2711"/>
    <lineage>
        <taxon>Eukaryota</taxon>
        <taxon>Viridiplantae</taxon>
        <taxon>Streptophyta</taxon>
        <taxon>Embryophyta</taxon>
        <taxon>Tracheophyta</taxon>
        <taxon>Spermatophyta</taxon>
        <taxon>Magnoliopsida</taxon>
        <taxon>eudicotyledons</taxon>
        <taxon>Gunneridae</taxon>
        <taxon>Pentapetalae</taxon>
        <taxon>rosids</taxon>
        <taxon>malvids</taxon>
        <taxon>Sapindales</taxon>
        <taxon>Rutaceae</taxon>
        <taxon>Aurantioideae</taxon>
        <taxon>Citrus</taxon>
    </lineage>
</organism>